<reference evidence="2 3" key="1">
    <citation type="submission" date="2019-02" db="EMBL/GenBank/DDBJ databases">
        <title>Genome sequencing of the rare red list fungi Bondarzewia mesenterica.</title>
        <authorList>
            <person name="Buettner E."/>
            <person name="Kellner H."/>
        </authorList>
    </citation>
    <scope>NUCLEOTIDE SEQUENCE [LARGE SCALE GENOMIC DNA]</scope>
    <source>
        <strain evidence="2 3">DSM 108281</strain>
    </source>
</reference>
<dbReference type="Proteomes" id="UP000310158">
    <property type="component" value="Unassembled WGS sequence"/>
</dbReference>
<dbReference type="EMBL" id="SGPL01000295">
    <property type="protein sequence ID" value="THH14181.1"/>
    <property type="molecule type" value="Genomic_DNA"/>
</dbReference>
<evidence type="ECO:0000313" key="2">
    <source>
        <dbReference type="EMBL" id="THH14181.1"/>
    </source>
</evidence>
<sequence>MSESTIHSISHIHSLRHDHLTLNNTPTTPSDVTTQSDVASSSIDDNESLIRSVYNNVIASPFYLGSPNLLDNVMWTEDGTTHRLIVKQQAREDDDTETSTVKAEIRWIAKIAVDSFWLYVDGGWSRKQNKFETVFEKTNRYHYRSIESSLQISLDRYHPHQEIYT</sequence>
<evidence type="ECO:0000313" key="3">
    <source>
        <dbReference type="Proteomes" id="UP000310158"/>
    </source>
</evidence>
<proteinExistence type="predicted"/>
<keyword evidence="3" id="KW-1185">Reference proteome</keyword>
<dbReference type="OrthoDB" id="2804425at2759"/>
<protein>
    <submittedName>
        <fullName evidence="2">Uncharacterized protein</fullName>
    </submittedName>
</protein>
<gene>
    <name evidence="2" type="ORF">EW146_g6116</name>
</gene>
<feature type="compositionally biased region" description="Polar residues" evidence="1">
    <location>
        <begin position="21"/>
        <end position="39"/>
    </location>
</feature>
<feature type="region of interest" description="Disordered" evidence="1">
    <location>
        <begin position="20"/>
        <end position="39"/>
    </location>
</feature>
<dbReference type="AlphaFoldDB" id="A0A4S4LRJ9"/>
<name>A0A4S4LRJ9_9AGAM</name>
<organism evidence="2 3">
    <name type="scientific">Bondarzewia mesenterica</name>
    <dbReference type="NCBI Taxonomy" id="1095465"/>
    <lineage>
        <taxon>Eukaryota</taxon>
        <taxon>Fungi</taxon>
        <taxon>Dikarya</taxon>
        <taxon>Basidiomycota</taxon>
        <taxon>Agaricomycotina</taxon>
        <taxon>Agaricomycetes</taxon>
        <taxon>Russulales</taxon>
        <taxon>Bondarzewiaceae</taxon>
        <taxon>Bondarzewia</taxon>
    </lineage>
</organism>
<accession>A0A4S4LRJ9</accession>
<comment type="caution">
    <text evidence="2">The sequence shown here is derived from an EMBL/GenBank/DDBJ whole genome shotgun (WGS) entry which is preliminary data.</text>
</comment>
<evidence type="ECO:0000256" key="1">
    <source>
        <dbReference type="SAM" id="MobiDB-lite"/>
    </source>
</evidence>